<protein>
    <submittedName>
        <fullName evidence="1">3663755d-529a-42a5-8a93-e9a3ea7c7a05</fullName>
    </submittedName>
</protein>
<organism evidence="1 2">
    <name type="scientific">Sclerotinia trifoliorum</name>
    <dbReference type="NCBI Taxonomy" id="28548"/>
    <lineage>
        <taxon>Eukaryota</taxon>
        <taxon>Fungi</taxon>
        <taxon>Dikarya</taxon>
        <taxon>Ascomycota</taxon>
        <taxon>Pezizomycotina</taxon>
        <taxon>Leotiomycetes</taxon>
        <taxon>Helotiales</taxon>
        <taxon>Sclerotiniaceae</taxon>
        <taxon>Sclerotinia</taxon>
    </lineage>
</organism>
<proteinExistence type="predicted"/>
<comment type="caution">
    <text evidence="1">The sequence shown here is derived from an EMBL/GenBank/DDBJ whole genome shotgun (WGS) entry which is preliminary data.</text>
</comment>
<gene>
    <name evidence="1" type="ORF">SCLTRI_LOCUS8701</name>
</gene>
<reference evidence="1" key="1">
    <citation type="submission" date="2020-10" db="EMBL/GenBank/DDBJ databases">
        <authorList>
            <person name="Kusch S."/>
        </authorList>
    </citation>
    <scope>NUCLEOTIDE SEQUENCE</scope>
    <source>
        <strain evidence="1">SwB9</strain>
    </source>
</reference>
<evidence type="ECO:0000313" key="2">
    <source>
        <dbReference type="Proteomes" id="UP000624404"/>
    </source>
</evidence>
<dbReference type="EMBL" id="CAJHIA010000033">
    <property type="protein sequence ID" value="CAD6448909.1"/>
    <property type="molecule type" value="Genomic_DNA"/>
</dbReference>
<sequence>MYDGFLDWALFCIDDLPSTDTDKTFNKFFPKFLITIGDFTQDDFSAAQLQDWREKYNALRMPLLIPYFKLASRTTDWKACILNTICATQKIPGREPSREQVFVGLNSAVSAPGDSGALICDINIAANNDDGATTLVPIAVVWRGEKQHGGWTDMTYGTPVNVVLKDIETFLGWDSGSIRFC</sequence>
<dbReference type="Proteomes" id="UP000624404">
    <property type="component" value="Unassembled WGS sequence"/>
</dbReference>
<name>A0A8H2W2J7_9HELO</name>
<dbReference type="OrthoDB" id="5424209at2759"/>
<accession>A0A8H2W2J7</accession>
<evidence type="ECO:0000313" key="1">
    <source>
        <dbReference type="EMBL" id="CAD6448909.1"/>
    </source>
</evidence>
<keyword evidence="2" id="KW-1185">Reference proteome</keyword>
<dbReference type="AlphaFoldDB" id="A0A8H2W2J7"/>